<evidence type="ECO:0000256" key="11">
    <source>
        <dbReference type="ARBA" id="ARBA00023306"/>
    </source>
</evidence>
<evidence type="ECO:0000256" key="5">
    <source>
        <dbReference type="ARBA" id="ARBA00022598"/>
    </source>
</evidence>
<evidence type="ECO:0000259" key="15">
    <source>
        <dbReference type="Pfam" id="PF01225"/>
    </source>
</evidence>
<dbReference type="GO" id="GO:0005737">
    <property type="term" value="C:cytoplasm"/>
    <property type="evidence" value="ECO:0007669"/>
    <property type="project" value="UniProtKB-SubCell"/>
</dbReference>
<dbReference type="InterPro" id="IPR004101">
    <property type="entry name" value="Mur_ligase_C"/>
</dbReference>
<dbReference type="Pfam" id="PF02875">
    <property type="entry name" value="Mur_ligase_C"/>
    <property type="match status" value="1"/>
</dbReference>
<dbReference type="Proteomes" id="UP000321827">
    <property type="component" value="Unassembled WGS sequence"/>
</dbReference>
<feature type="domain" description="Mur ligase central" evidence="17">
    <location>
        <begin position="106"/>
        <end position="286"/>
    </location>
</feature>
<feature type="domain" description="Mur ligase N-terminal catalytic" evidence="15">
    <location>
        <begin position="3"/>
        <end position="100"/>
    </location>
</feature>
<dbReference type="InterPro" id="IPR013221">
    <property type="entry name" value="Mur_ligase_cen"/>
</dbReference>
<evidence type="ECO:0000256" key="6">
    <source>
        <dbReference type="ARBA" id="ARBA00022618"/>
    </source>
</evidence>
<dbReference type="PANTHER" id="PTHR43445">
    <property type="entry name" value="UDP-N-ACETYLMURAMATE--L-ALANINE LIGASE-RELATED"/>
    <property type="match status" value="1"/>
</dbReference>
<keyword evidence="5 14" id="KW-0436">Ligase</keyword>
<dbReference type="SUPFAM" id="SSF51984">
    <property type="entry name" value="MurCD N-terminal domain"/>
    <property type="match status" value="1"/>
</dbReference>
<evidence type="ECO:0000256" key="2">
    <source>
        <dbReference type="ARBA" id="ARBA00004752"/>
    </source>
</evidence>
<protein>
    <recommendedName>
        <fullName evidence="3 14">UDP-N-acetylmuramate--L-alanine ligase</fullName>
        <ecNumber evidence="3 14">6.3.2.8</ecNumber>
    </recommendedName>
    <alternativeName>
        <fullName evidence="14">UDP-N-acetylmuramoyl-L-alanine synthetase</fullName>
    </alternativeName>
</protein>
<dbReference type="GO" id="GO:0008763">
    <property type="term" value="F:UDP-N-acetylmuramate-L-alanine ligase activity"/>
    <property type="evidence" value="ECO:0007669"/>
    <property type="project" value="UniProtKB-UniRule"/>
</dbReference>
<dbReference type="EC" id="6.3.2.8" evidence="3 14"/>
<comment type="similarity">
    <text evidence="14">Belongs to the MurCDEF family.</text>
</comment>
<dbReference type="Gene3D" id="3.40.1190.10">
    <property type="entry name" value="Mur-like, catalytic domain"/>
    <property type="match status" value="1"/>
</dbReference>
<dbReference type="GO" id="GO:0008360">
    <property type="term" value="P:regulation of cell shape"/>
    <property type="evidence" value="ECO:0007669"/>
    <property type="project" value="UniProtKB-KW"/>
</dbReference>
<dbReference type="NCBIfam" id="TIGR01082">
    <property type="entry name" value="murC"/>
    <property type="match status" value="1"/>
</dbReference>
<evidence type="ECO:0000256" key="10">
    <source>
        <dbReference type="ARBA" id="ARBA00022984"/>
    </source>
</evidence>
<dbReference type="InterPro" id="IPR000713">
    <property type="entry name" value="Mur_ligase_N"/>
</dbReference>
<keyword evidence="12 14" id="KW-0961">Cell wall biogenesis/degradation</keyword>
<feature type="domain" description="Mur ligase C-terminal" evidence="16">
    <location>
        <begin position="308"/>
        <end position="436"/>
    </location>
</feature>
<name>A0A511RN52_9DEIN</name>
<comment type="caution">
    <text evidence="18">The sequence shown here is derived from an EMBL/GenBank/DDBJ whole genome shotgun (WGS) entry which is preliminary data.</text>
</comment>
<evidence type="ECO:0000256" key="8">
    <source>
        <dbReference type="ARBA" id="ARBA00022840"/>
    </source>
</evidence>
<evidence type="ECO:0000256" key="1">
    <source>
        <dbReference type="ARBA" id="ARBA00004496"/>
    </source>
</evidence>
<dbReference type="PANTHER" id="PTHR43445:SF3">
    <property type="entry name" value="UDP-N-ACETYLMURAMATE--L-ALANINE LIGASE"/>
    <property type="match status" value="1"/>
</dbReference>
<organism evidence="18 19">
    <name type="scientific">Oceanithermus desulfurans NBRC 100063</name>
    <dbReference type="NCBI Taxonomy" id="1227550"/>
    <lineage>
        <taxon>Bacteria</taxon>
        <taxon>Thermotogati</taxon>
        <taxon>Deinococcota</taxon>
        <taxon>Deinococci</taxon>
        <taxon>Thermales</taxon>
        <taxon>Thermaceae</taxon>
        <taxon>Oceanithermus</taxon>
    </lineage>
</organism>
<comment type="subcellular location">
    <subcellularLocation>
        <location evidence="1 14">Cytoplasm</location>
    </subcellularLocation>
</comment>
<dbReference type="SUPFAM" id="SSF53244">
    <property type="entry name" value="MurD-like peptide ligases, peptide-binding domain"/>
    <property type="match status" value="1"/>
</dbReference>
<evidence type="ECO:0000256" key="13">
    <source>
        <dbReference type="ARBA" id="ARBA00047833"/>
    </source>
</evidence>
<comment type="pathway">
    <text evidence="2 14">Cell wall biogenesis; peptidoglycan biosynthesis.</text>
</comment>
<keyword evidence="8 14" id="KW-0067">ATP-binding</keyword>
<keyword evidence="9 14" id="KW-0133">Cell shape</keyword>
<evidence type="ECO:0000256" key="9">
    <source>
        <dbReference type="ARBA" id="ARBA00022960"/>
    </source>
</evidence>
<dbReference type="EMBL" id="BJXN01000015">
    <property type="protein sequence ID" value="GEM90527.1"/>
    <property type="molecule type" value="Genomic_DNA"/>
</dbReference>
<dbReference type="OrthoDB" id="9804126at2"/>
<evidence type="ECO:0000256" key="14">
    <source>
        <dbReference type="HAMAP-Rule" id="MF_00046"/>
    </source>
</evidence>
<dbReference type="InterPro" id="IPR036615">
    <property type="entry name" value="Mur_ligase_C_dom_sf"/>
</dbReference>
<accession>A0A511RN52</accession>
<evidence type="ECO:0000313" key="18">
    <source>
        <dbReference type="EMBL" id="GEM90527.1"/>
    </source>
</evidence>
<reference evidence="18 19" key="1">
    <citation type="submission" date="2019-07" db="EMBL/GenBank/DDBJ databases">
        <title>Whole genome shotgun sequence of Oceanithermus desulfurans NBRC 100063.</title>
        <authorList>
            <person name="Hosoyama A."/>
            <person name="Uohara A."/>
            <person name="Ohji S."/>
            <person name="Ichikawa N."/>
        </authorList>
    </citation>
    <scope>NUCLEOTIDE SEQUENCE [LARGE SCALE GENOMIC DNA]</scope>
    <source>
        <strain evidence="18 19">NBRC 100063</strain>
    </source>
</reference>
<comment type="catalytic activity">
    <reaction evidence="13 14">
        <text>UDP-N-acetyl-alpha-D-muramate + L-alanine + ATP = UDP-N-acetyl-alpha-D-muramoyl-L-alanine + ADP + phosphate + H(+)</text>
        <dbReference type="Rhea" id="RHEA:23372"/>
        <dbReference type="ChEBI" id="CHEBI:15378"/>
        <dbReference type="ChEBI" id="CHEBI:30616"/>
        <dbReference type="ChEBI" id="CHEBI:43474"/>
        <dbReference type="ChEBI" id="CHEBI:57972"/>
        <dbReference type="ChEBI" id="CHEBI:70757"/>
        <dbReference type="ChEBI" id="CHEBI:83898"/>
        <dbReference type="ChEBI" id="CHEBI:456216"/>
        <dbReference type="EC" id="6.3.2.8"/>
    </reaction>
</comment>
<dbReference type="GO" id="GO:0051301">
    <property type="term" value="P:cell division"/>
    <property type="evidence" value="ECO:0007669"/>
    <property type="project" value="UniProtKB-KW"/>
</dbReference>
<dbReference type="InterPro" id="IPR050061">
    <property type="entry name" value="MurCDEF_pg_biosynth"/>
</dbReference>
<dbReference type="InterPro" id="IPR036565">
    <property type="entry name" value="Mur-like_cat_sf"/>
</dbReference>
<dbReference type="Pfam" id="PF08245">
    <property type="entry name" value="Mur_ligase_M"/>
    <property type="match status" value="1"/>
</dbReference>
<dbReference type="UniPathway" id="UPA00219"/>
<dbReference type="Gene3D" id="3.90.190.20">
    <property type="entry name" value="Mur ligase, C-terminal domain"/>
    <property type="match status" value="1"/>
</dbReference>
<keyword evidence="6 14" id="KW-0132">Cell division</keyword>
<evidence type="ECO:0000313" key="19">
    <source>
        <dbReference type="Proteomes" id="UP000321827"/>
    </source>
</evidence>
<gene>
    <name evidence="14 18" type="primary">murC</name>
    <name evidence="18" type="ORF">ODE01S_19610</name>
</gene>
<proteinExistence type="inferred from homology"/>
<dbReference type="GO" id="GO:0005524">
    <property type="term" value="F:ATP binding"/>
    <property type="evidence" value="ECO:0007669"/>
    <property type="project" value="UniProtKB-UniRule"/>
</dbReference>
<dbReference type="Gene3D" id="3.40.50.720">
    <property type="entry name" value="NAD(P)-binding Rossmann-like Domain"/>
    <property type="match status" value="1"/>
</dbReference>
<keyword evidence="4 14" id="KW-0963">Cytoplasm</keyword>
<dbReference type="GO" id="GO:0009252">
    <property type="term" value="P:peptidoglycan biosynthetic process"/>
    <property type="evidence" value="ECO:0007669"/>
    <property type="project" value="UniProtKB-UniRule"/>
</dbReference>
<feature type="binding site" evidence="14">
    <location>
        <begin position="108"/>
        <end position="114"/>
    </location>
    <ligand>
        <name>ATP</name>
        <dbReference type="ChEBI" id="CHEBI:30616"/>
    </ligand>
</feature>
<evidence type="ECO:0000256" key="12">
    <source>
        <dbReference type="ARBA" id="ARBA00023316"/>
    </source>
</evidence>
<dbReference type="RefSeq" id="WP_147148335.1">
    <property type="nucleotide sequence ID" value="NZ_BJXN01000015.1"/>
</dbReference>
<evidence type="ECO:0000256" key="4">
    <source>
        <dbReference type="ARBA" id="ARBA00022490"/>
    </source>
</evidence>
<dbReference type="SUPFAM" id="SSF53623">
    <property type="entry name" value="MurD-like peptide ligases, catalytic domain"/>
    <property type="match status" value="1"/>
</dbReference>
<comment type="function">
    <text evidence="14">Cell wall formation.</text>
</comment>
<keyword evidence="10 14" id="KW-0573">Peptidoglycan synthesis</keyword>
<evidence type="ECO:0000256" key="7">
    <source>
        <dbReference type="ARBA" id="ARBA00022741"/>
    </source>
</evidence>
<dbReference type="Pfam" id="PF01225">
    <property type="entry name" value="Mur_ligase"/>
    <property type="match status" value="1"/>
</dbReference>
<keyword evidence="11 14" id="KW-0131">Cell cycle</keyword>
<evidence type="ECO:0000259" key="16">
    <source>
        <dbReference type="Pfam" id="PF02875"/>
    </source>
</evidence>
<dbReference type="AlphaFoldDB" id="A0A511RN52"/>
<dbReference type="InterPro" id="IPR005758">
    <property type="entry name" value="UDP-N-AcMur_Ala_ligase_MurC"/>
</dbReference>
<evidence type="ECO:0000256" key="3">
    <source>
        <dbReference type="ARBA" id="ARBA00012211"/>
    </source>
</evidence>
<evidence type="ECO:0000259" key="17">
    <source>
        <dbReference type="Pfam" id="PF08245"/>
    </source>
</evidence>
<dbReference type="HAMAP" id="MF_00046">
    <property type="entry name" value="MurC"/>
    <property type="match status" value="1"/>
</dbReference>
<dbReference type="GO" id="GO:0071555">
    <property type="term" value="P:cell wall organization"/>
    <property type="evidence" value="ECO:0007669"/>
    <property type="project" value="UniProtKB-KW"/>
</dbReference>
<keyword evidence="7 14" id="KW-0547">Nucleotide-binding</keyword>
<sequence>MKHVHFMGIGGVGISALAYVLHREGWKVSGCDAHPSELARRLGELGVEVRTGHDPAHLEGVDVLVASNAVPANHPERLAAARAGVPVMARMQVLAGILERGRSIGVSGTHGKTTTTSMIAHVFTELGTDPVVLVGAAVPSLGGNARWGAGRHRIAEVDESDPLFAEVAVDLAVLTNLEDDHVAAGAARQTYHADYASLRAAARSFAERAGRVLYNADWDELEALTQGLERVGYGFERGRYRAADLRLEAGGSRFVLTHDGDPLAEVELAVPGRHNVENAVAALAAAHLERLDPALAARALAGYKGAARRFQTTGHLRGAWVVDDYAHHPTEVRATLEAARATGRRVRVVFQPHRYLRTQQMWARFAEALRGADEVWVLDVYAASEEPIPGVSGALIADRLRELGHERARFAGWDEVRRTLAASAEAGDLILTMGAGDVWKLGRELVEGAR</sequence>